<dbReference type="KEGG" id="mcos:GM418_22970"/>
<gene>
    <name evidence="2" type="ORF">GM418_22970</name>
</gene>
<evidence type="ECO:0000259" key="1">
    <source>
        <dbReference type="Pfam" id="PF19576"/>
    </source>
</evidence>
<evidence type="ECO:0000313" key="3">
    <source>
        <dbReference type="Proteomes" id="UP000428260"/>
    </source>
</evidence>
<sequence length="268" mass="31302">MDHIDIALIIKSSNSKFLKKLPDFVIGWISNIIKQDEINEILDKYSAFKGIDFVGKIVEEFEIKAEFVGFENLPENGKCFFIANHPFGLLDGLVLTFIVGSKYGRLKAIGNDAFMYVPNLKPLVSEVNVFGKNKKKHLIELNKVFSSDVPITHFPFGMVSRVSKFRIQDEFWHKSFIAKSIEHERDIVPIRIYGKNSNLFYTIYIFRKLFRVKLNIELILLPRELFRKKGESVHVKIGKVIHHNDFDKSLTHWEWAQKIRSEVYSMKY</sequence>
<dbReference type="GO" id="GO:0016746">
    <property type="term" value="F:acyltransferase activity"/>
    <property type="evidence" value="ECO:0007669"/>
    <property type="project" value="UniProtKB-KW"/>
</dbReference>
<keyword evidence="2" id="KW-0012">Acyltransferase</keyword>
<dbReference type="Proteomes" id="UP000428260">
    <property type="component" value="Chromosome"/>
</dbReference>
<feature type="domain" description="Putative acyltransferase ACT14924-like acyltransferase" evidence="1">
    <location>
        <begin position="17"/>
        <end position="267"/>
    </location>
</feature>
<accession>A0A6I6JYK2</accession>
<protein>
    <submittedName>
        <fullName evidence="2">Glycerol acyltransferase</fullName>
    </submittedName>
</protein>
<dbReference type="Pfam" id="PF19576">
    <property type="entry name" value="Acyltransf_2"/>
    <property type="match status" value="1"/>
</dbReference>
<dbReference type="SUPFAM" id="SSF69593">
    <property type="entry name" value="Glycerol-3-phosphate (1)-acyltransferase"/>
    <property type="match status" value="1"/>
</dbReference>
<dbReference type="AlphaFoldDB" id="A0A6I6JYK2"/>
<reference evidence="2 3" key="1">
    <citation type="submission" date="2019-11" db="EMBL/GenBank/DDBJ databases">
        <authorList>
            <person name="Zheng R.K."/>
            <person name="Sun C.M."/>
        </authorList>
    </citation>
    <scope>NUCLEOTIDE SEQUENCE [LARGE SCALE GENOMIC DNA]</scope>
    <source>
        <strain evidence="2 3">WC007</strain>
    </source>
</reference>
<organism evidence="2 3">
    <name type="scientific">Maribellus comscasis</name>
    <dbReference type="NCBI Taxonomy" id="2681766"/>
    <lineage>
        <taxon>Bacteria</taxon>
        <taxon>Pseudomonadati</taxon>
        <taxon>Bacteroidota</taxon>
        <taxon>Bacteroidia</taxon>
        <taxon>Marinilabiliales</taxon>
        <taxon>Prolixibacteraceae</taxon>
        <taxon>Maribellus</taxon>
    </lineage>
</organism>
<keyword evidence="2" id="KW-0808">Transferase</keyword>
<dbReference type="InterPro" id="IPR045746">
    <property type="entry name" value="ACT14924-like_Acyltransf_dom"/>
</dbReference>
<evidence type="ECO:0000313" key="2">
    <source>
        <dbReference type="EMBL" id="QGY46419.1"/>
    </source>
</evidence>
<dbReference type="RefSeq" id="WP_158869553.1">
    <property type="nucleotide sequence ID" value="NZ_CP046401.1"/>
</dbReference>
<dbReference type="EMBL" id="CP046401">
    <property type="protein sequence ID" value="QGY46419.1"/>
    <property type="molecule type" value="Genomic_DNA"/>
</dbReference>
<keyword evidence="3" id="KW-1185">Reference proteome</keyword>
<name>A0A6I6JYK2_9BACT</name>
<proteinExistence type="predicted"/>